<reference evidence="1" key="1">
    <citation type="journal article" date="2008" name="ISME J.">
        <title>Hindsight in the relative abundance, metabolic potential and genome dynamics of uncultivated marine archaea from comparative metagenomic analyses of bathypelagic plankton of different oceanic regions.</title>
        <authorList>
            <person name="Martin-Cuadrado A.B."/>
            <person name="Rodriguez-Valera F."/>
            <person name="Moreira D."/>
            <person name="Alba J.C."/>
            <person name="Ivars-Martinez E."/>
            <person name="Henn M.R."/>
            <person name="Talla E."/>
            <person name="Lopez-Garcia P."/>
        </authorList>
    </citation>
    <scope>NUCLEOTIDE SEQUENCE</scope>
</reference>
<name>B3V5F4_9ARCH</name>
<protein>
    <submittedName>
        <fullName evidence="1">Uncharacterized protein</fullName>
    </submittedName>
</protein>
<accession>B3V5F4</accession>
<reference evidence="1" key="2">
    <citation type="submission" date="2008-08" db="EMBL/GenBank/DDBJ databases">
        <authorList>
            <person name="Martin-Cuadrado A.-B."/>
            <person name="Rodriguez-Valera F."/>
            <person name="Moreira D."/>
            <person name="Alba J.-C."/>
            <person name="Ivars-Martinez E."/>
            <person name="Henn M.R."/>
            <person name="Talla E."/>
            <person name="Lopez-Garcia P."/>
        </authorList>
    </citation>
    <scope>NUCLEOTIDE SEQUENCE</scope>
</reference>
<proteinExistence type="predicted"/>
<sequence>MFQFFAGAIVGLGCFAISFWVPKSGIIALKSLHTGVILLLSSGAALHLIGPNPIAFGIFLGSGWSLLNQLVDEAFSEQGSFSHHQKG</sequence>
<dbReference type="AlphaFoldDB" id="B3V5F4"/>
<organism evidence="1">
    <name type="scientific">uncultured marine group II euryarchaeote KM3-85-F5</name>
    <dbReference type="NCBI Taxonomy" id="526684"/>
    <lineage>
        <taxon>Archaea</taxon>
        <taxon>Methanobacteriati</taxon>
        <taxon>Thermoplasmatota</taxon>
        <taxon>Candidatus Poseidoniia</taxon>
        <taxon>Candidatus Poseidoniales</taxon>
        <taxon>environmental samples</taxon>
    </lineage>
</organism>
<dbReference type="EMBL" id="EU686616">
    <property type="protein sequence ID" value="ACF09554.1"/>
    <property type="molecule type" value="Genomic_DNA"/>
</dbReference>
<evidence type="ECO:0000313" key="1">
    <source>
        <dbReference type="EMBL" id="ACF09554.1"/>
    </source>
</evidence>